<sequence length="194" mass="22652">MINLQVAVAIRNRYCMNTLKRLTLQILQVVVFISFVSYVSYLVFFGTEPLLETLGALLSNAEFPSYQMNTALIFPVVLNVVVLSVVLSLTSHRLDLNILLRNRDLNFEINTNQLERMYMKIYGFGLSHLQKILFEKDIKQIMSRSMVMLVLLTLTQLIYFGIMIFFFLTIPEIHDPEASIFMSKFYFVYFLVFE</sequence>
<accession>K0IWM8</accession>
<dbReference type="AlphaFoldDB" id="K0IWM8"/>
<evidence type="ECO:0000256" key="1">
    <source>
        <dbReference type="SAM" id="Phobius"/>
    </source>
</evidence>
<name>K0IWM8_AMPXN</name>
<dbReference type="STRING" id="698758.AXY_07580"/>
<evidence type="ECO:0000313" key="2">
    <source>
        <dbReference type="EMBL" id="BAM46890.1"/>
    </source>
</evidence>
<dbReference type="EMBL" id="AP012050">
    <property type="protein sequence ID" value="BAM46890.1"/>
    <property type="molecule type" value="Genomic_DNA"/>
</dbReference>
<organism evidence="2 3">
    <name type="scientific">Amphibacillus xylanus (strain ATCC 51415 / DSM 6626 / JCM 7361 / LMG 17667 / NBRC 15112 / Ep01)</name>
    <dbReference type="NCBI Taxonomy" id="698758"/>
    <lineage>
        <taxon>Bacteria</taxon>
        <taxon>Bacillati</taxon>
        <taxon>Bacillota</taxon>
        <taxon>Bacilli</taxon>
        <taxon>Bacillales</taxon>
        <taxon>Bacillaceae</taxon>
        <taxon>Amphibacillus</taxon>
    </lineage>
</organism>
<keyword evidence="1" id="KW-0472">Membrane</keyword>
<feature type="transmembrane region" description="Helical" evidence="1">
    <location>
        <begin position="66"/>
        <end position="89"/>
    </location>
</feature>
<proteinExistence type="predicted"/>
<keyword evidence="1" id="KW-1133">Transmembrane helix</keyword>
<protein>
    <submittedName>
        <fullName evidence="2">Uncharacterized protein</fullName>
    </submittedName>
</protein>
<feature type="transmembrane region" description="Helical" evidence="1">
    <location>
        <begin position="26"/>
        <end position="46"/>
    </location>
</feature>
<gene>
    <name evidence="2" type="ordered locus">AXY_07580</name>
</gene>
<keyword evidence="3" id="KW-1185">Reference proteome</keyword>
<reference evidence="2 3" key="1">
    <citation type="submission" date="2011-01" db="EMBL/GenBank/DDBJ databases">
        <title>Whole genome sequence of Amphibacillus xylinus NBRC 15112.</title>
        <authorList>
            <person name="Nakazawa H."/>
            <person name="Katano Y."/>
            <person name="Nakamura S."/>
            <person name="Sasagawa M."/>
            <person name="Fukada J."/>
            <person name="Arai T."/>
            <person name="Sasakura N."/>
            <person name="Mochizuki D."/>
            <person name="Hosoyama A."/>
            <person name="Harada K."/>
            <person name="Horikawa H."/>
            <person name="Kato Y."/>
            <person name="Harada T."/>
            <person name="Sasaki K."/>
            <person name="Sekiguchi M."/>
            <person name="Hodoyama M."/>
            <person name="Nishiko R."/>
            <person name="Narita H."/>
            <person name="Hanamaki A."/>
            <person name="Hata C."/>
            <person name="Konno Y."/>
            <person name="Niimura Y."/>
            <person name="Yamazaki S."/>
            <person name="Fujita N."/>
        </authorList>
    </citation>
    <scope>NUCLEOTIDE SEQUENCE [LARGE SCALE GENOMIC DNA]</scope>
    <source>
        <strain evidence="3">ATCC 51415 / DSM 6626 / JCM 7361 / LMG 17667 / NBRC 15112 / Ep01</strain>
    </source>
</reference>
<dbReference type="RefSeq" id="WP_015009495.1">
    <property type="nucleotide sequence ID" value="NC_018704.1"/>
</dbReference>
<evidence type="ECO:0000313" key="3">
    <source>
        <dbReference type="Proteomes" id="UP000006294"/>
    </source>
</evidence>
<keyword evidence="1" id="KW-0812">Transmembrane</keyword>
<feature type="transmembrane region" description="Helical" evidence="1">
    <location>
        <begin position="146"/>
        <end position="170"/>
    </location>
</feature>
<dbReference type="HOGENOM" id="CLU_1399932_0_0_9"/>
<dbReference type="KEGG" id="axl:AXY_07580"/>
<dbReference type="Proteomes" id="UP000006294">
    <property type="component" value="Chromosome"/>
</dbReference>